<evidence type="ECO:0000313" key="5">
    <source>
        <dbReference type="EMBL" id="KAG3204666.1"/>
    </source>
</evidence>
<evidence type="ECO:0000313" key="4">
    <source>
        <dbReference type="EMBL" id="KAG2987568.1"/>
    </source>
</evidence>
<dbReference type="Proteomes" id="UP000760860">
    <property type="component" value="Unassembled WGS sequence"/>
</dbReference>
<dbReference type="Proteomes" id="UP000697107">
    <property type="component" value="Unassembled WGS sequence"/>
</dbReference>
<dbReference type="EMBL" id="RCMG01000354">
    <property type="protein sequence ID" value="KAG2855916.1"/>
    <property type="molecule type" value="Genomic_DNA"/>
</dbReference>
<dbReference type="EMBL" id="MJFZ01004364">
    <property type="protein sequence ID" value="RAW19744.1"/>
    <property type="molecule type" value="Genomic_DNA"/>
</dbReference>
<reference evidence="5" key="2">
    <citation type="submission" date="2018-05" db="EMBL/GenBank/DDBJ databases">
        <title>Effector identification in a new, highly contiguous assembly of the strawberry crown rot pathogen Phytophthora cactorum.</title>
        <authorList>
            <person name="Armitage A.D."/>
            <person name="Nellist C.F."/>
            <person name="Bates H."/>
            <person name="Vickerstaff R.J."/>
            <person name="Harrison R.J."/>
        </authorList>
    </citation>
    <scope>NUCLEOTIDE SEQUENCE</scope>
    <source>
        <strain evidence="1">15-7</strain>
        <strain evidence="2">4032</strain>
        <strain evidence="3">4040</strain>
        <strain evidence="4">P415</strain>
        <strain evidence="5">P421</strain>
    </source>
</reference>
<organism evidence="6 7">
    <name type="scientific">Phytophthora cactorum</name>
    <dbReference type="NCBI Taxonomy" id="29920"/>
    <lineage>
        <taxon>Eukaryota</taxon>
        <taxon>Sar</taxon>
        <taxon>Stramenopiles</taxon>
        <taxon>Oomycota</taxon>
        <taxon>Peronosporomycetes</taxon>
        <taxon>Peronosporales</taxon>
        <taxon>Peronosporaceae</taxon>
        <taxon>Phytophthora</taxon>
    </lineage>
</organism>
<dbReference type="EMBL" id="RCML01000169">
    <property type="protein sequence ID" value="KAG2987568.1"/>
    <property type="molecule type" value="Genomic_DNA"/>
</dbReference>
<comment type="caution">
    <text evidence="6">The sequence shown here is derived from an EMBL/GenBank/DDBJ whole genome shotgun (WGS) entry which is preliminary data.</text>
</comment>
<keyword evidence="7" id="KW-1185">Reference proteome</keyword>
<dbReference type="Proteomes" id="UP000774804">
    <property type="component" value="Unassembled WGS sequence"/>
</dbReference>
<evidence type="ECO:0000313" key="7">
    <source>
        <dbReference type="Proteomes" id="UP000251314"/>
    </source>
</evidence>
<protein>
    <submittedName>
        <fullName evidence="6">Uncharacterized protein</fullName>
    </submittedName>
</protein>
<dbReference type="VEuPathDB" id="FungiDB:PC110_g23814"/>
<evidence type="ECO:0000313" key="6">
    <source>
        <dbReference type="EMBL" id="RAW19744.1"/>
    </source>
</evidence>
<sequence length="49" mass="5427">MEFSFADKEVLEYAKGEVTLASGASDVDKKKFNDGQMKVEHIIMASLSM</sequence>
<dbReference type="EMBL" id="RCMK01000326">
    <property type="protein sequence ID" value="KAG2936466.1"/>
    <property type="molecule type" value="Genomic_DNA"/>
</dbReference>
<gene>
    <name evidence="6" type="ORF">PC110_g23814</name>
    <name evidence="1" type="ORF">PC113_g12034</name>
    <name evidence="2" type="ORF">PC115_g16479</name>
    <name evidence="3" type="ORF">PC117_g12116</name>
    <name evidence="4" type="ORF">PC118_g7216</name>
    <name evidence="5" type="ORF">PC129_g22497</name>
</gene>
<evidence type="ECO:0000313" key="3">
    <source>
        <dbReference type="EMBL" id="KAG2936466.1"/>
    </source>
</evidence>
<dbReference type="EMBL" id="RCMV01002102">
    <property type="protein sequence ID" value="KAG3204666.1"/>
    <property type="molecule type" value="Genomic_DNA"/>
</dbReference>
<evidence type="ECO:0000313" key="2">
    <source>
        <dbReference type="EMBL" id="KAG2899591.1"/>
    </source>
</evidence>
<proteinExistence type="predicted"/>
<dbReference type="Proteomes" id="UP000251314">
    <property type="component" value="Unassembled WGS sequence"/>
</dbReference>
<dbReference type="Proteomes" id="UP000735874">
    <property type="component" value="Unassembled WGS sequence"/>
</dbReference>
<dbReference type="AlphaFoldDB" id="A0A329R580"/>
<dbReference type="Proteomes" id="UP000736787">
    <property type="component" value="Unassembled WGS sequence"/>
</dbReference>
<dbReference type="EMBL" id="RCMI01000724">
    <property type="protein sequence ID" value="KAG2899591.1"/>
    <property type="molecule type" value="Genomic_DNA"/>
</dbReference>
<dbReference type="OrthoDB" id="116265at2759"/>
<evidence type="ECO:0000313" key="1">
    <source>
        <dbReference type="EMBL" id="KAG2855916.1"/>
    </source>
</evidence>
<accession>A0A329R580</accession>
<name>A0A329R580_9STRA</name>
<reference evidence="6 7" key="1">
    <citation type="submission" date="2018-01" db="EMBL/GenBank/DDBJ databases">
        <title>Draft genome of the strawberry crown rot pathogen Phytophthora cactorum.</title>
        <authorList>
            <person name="Armitage A.D."/>
            <person name="Lysoe E."/>
            <person name="Nellist C.F."/>
            <person name="Harrison R.J."/>
            <person name="Brurberg M.B."/>
        </authorList>
    </citation>
    <scope>NUCLEOTIDE SEQUENCE [LARGE SCALE GENOMIC DNA]</scope>
    <source>
        <strain evidence="6 7">10300</strain>
    </source>
</reference>